<evidence type="ECO:0000313" key="1">
    <source>
        <dbReference type="EMBL" id="GFY49263.1"/>
    </source>
</evidence>
<gene>
    <name evidence="1" type="ORF">TNIN_99631</name>
</gene>
<sequence>MARTRRMPQHLRRLLLAPNHLRPGYPHRACREPFRILSSQKLPSSLSTLPFPSILCKSLCSKRCPNVNAPPPEVGIGTFSGCLGCHRSTTCPFEKSWGSIRRSRGTRKGFDRQSNQKSRIYQEKARCAFLTGRIAENISPGSSQNIPLLN</sequence>
<accession>A0A8X7C015</accession>
<proteinExistence type="predicted"/>
<evidence type="ECO:0000313" key="2">
    <source>
        <dbReference type="Proteomes" id="UP000886998"/>
    </source>
</evidence>
<protein>
    <submittedName>
        <fullName evidence="1">Uncharacterized protein</fullName>
    </submittedName>
</protein>
<organism evidence="1 2">
    <name type="scientific">Trichonephila inaurata madagascariensis</name>
    <dbReference type="NCBI Taxonomy" id="2747483"/>
    <lineage>
        <taxon>Eukaryota</taxon>
        <taxon>Metazoa</taxon>
        <taxon>Ecdysozoa</taxon>
        <taxon>Arthropoda</taxon>
        <taxon>Chelicerata</taxon>
        <taxon>Arachnida</taxon>
        <taxon>Araneae</taxon>
        <taxon>Araneomorphae</taxon>
        <taxon>Entelegynae</taxon>
        <taxon>Araneoidea</taxon>
        <taxon>Nephilidae</taxon>
        <taxon>Trichonephila</taxon>
        <taxon>Trichonephila inaurata</taxon>
    </lineage>
</organism>
<comment type="caution">
    <text evidence="1">The sequence shown here is derived from an EMBL/GenBank/DDBJ whole genome shotgun (WGS) entry which is preliminary data.</text>
</comment>
<name>A0A8X7C015_9ARAC</name>
<dbReference type="Proteomes" id="UP000886998">
    <property type="component" value="Unassembled WGS sequence"/>
</dbReference>
<reference evidence="1" key="1">
    <citation type="submission" date="2020-08" db="EMBL/GenBank/DDBJ databases">
        <title>Multicomponent nature underlies the extraordinary mechanical properties of spider dragline silk.</title>
        <authorList>
            <person name="Kono N."/>
            <person name="Nakamura H."/>
            <person name="Mori M."/>
            <person name="Yoshida Y."/>
            <person name="Ohtoshi R."/>
            <person name="Malay A.D."/>
            <person name="Moran D.A.P."/>
            <person name="Tomita M."/>
            <person name="Numata K."/>
            <person name="Arakawa K."/>
        </authorList>
    </citation>
    <scope>NUCLEOTIDE SEQUENCE</scope>
</reference>
<dbReference type="AlphaFoldDB" id="A0A8X7C015"/>
<dbReference type="EMBL" id="BMAV01006923">
    <property type="protein sequence ID" value="GFY49263.1"/>
    <property type="molecule type" value="Genomic_DNA"/>
</dbReference>
<keyword evidence="2" id="KW-1185">Reference proteome</keyword>